<dbReference type="InterPro" id="IPR003567">
    <property type="entry name" value="Cyt_c_biogenesis"/>
</dbReference>
<keyword evidence="4" id="KW-0997">Cell inner membrane</keyword>
<feature type="domain" description="Cytochrome c-type biogenesis protein CcmF C-terminal" evidence="12">
    <location>
        <begin position="316"/>
        <end position="660"/>
    </location>
</feature>
<feature type="transmembrane region" description="Helical" evidence="10">
    <location>
        <begin position="640"/>
        <end position="660"/>
    </location>
</feature>
<dbReference type="InParanoid" id="A0A2S8SXM2"/>
<keyword evidence="7 10" id="KW-1133">Transmembrane helix</keyword>
<dbReference type="PRINTS" id="PR01410">
    <property type="entry name" value="CCBIOGENESIS"/>
</dbReference>
<evidence type="ECO:0000259" key="11">
    <source>
        <dbReference type="Pfam" id="PF01578"/>
    </source>
</evidence>
<dbReference type="GO" id="GO:0005886">
    <property type="term" value="C:plasma membrane"/>
    <property type="evidence" value="ECO:0007669"/>
    <property type="project" value="UniProtKB-SubCell"/>
</dbReference>
<dbReference type="AlphaFoldDB" id="A0A2S8SXM2"/>
<evidence type="ECO:0000313" key="14">
    <source>
        <dbReference type="Proteomes" id="UP000237684"/>
    </source>
</evidence>
<evidence type="ECO:0000256" key="8">
    <source>
        <dbReference type="ARBA" id="ARBA00023136"/>
    </source>
</evidence>
<proteinExistence type="inferred from homology"/>
<evidence type="ECO:0000256" key="9">
    <source>
        <dbReference type="ARBA" id="ARBA00037230"/>
    </source>
</evidence>
<sequence>MLSQLGHTLLLLALGAAAFNIFATGIAYRRPNRAAWLEAAHNAAFVLWAFVAAASLLLISAFLTDNFSLAYVYENSNRAQPLPFKIAAMWGGQGGSLLLWTLVLATFTLVVSKMGRKSGQELSPAATSVIAATTLFFASIVVFAANPFMLIEGAIPQDGRGMNPLLQNYWMQIHPPTLYIGYVGCTVPFAFAVSALLHRRFDEDWVAIIRRWVLFTWIVLTVGIVLGGVWAYETLGWGGYWAWDPVENASLMPWLSATAFLHSIILQGRRGLLKNWNIALVTVTFMLSVFGTFLTRSGVIESVHSFAESGIGGYFLGFLGFVALAMMGLIFWRRDELHSDAKIDSALSREGAFMLNNWLLLGATFAVLWGTVFPTLSEAMGSGRVAVGPEYFNKVMAPIGLLLLALTGVAPLLAWRRVTFLSAWRAIRLPALWAVAFSPVLWYLSLWRTGAATAFTIALFVFLAIGWEFVRGTRALKAKSNGTFDATANLISFNTARYGGYIVHLGIAIMFIGITGSSLFKIELKPIDVKKGETIKIGEYVLRFDGLARPSKIPANLNDQVVALVTVFDQNGQVTPTNRPMDPHIDFFKNTSAIDSTGSEVPQAKRPAIRMTPANDLYLVLAGFDTKDNSASIKAYMNPLVMWIWISQAFFVIGTIIAMIPSRRNSLSRTATSTGAAPSGCPMHKSEVAAVDSTKNQEATSAAKVASAAKEAELVG</sequence>
<feature type="transmembrane region" description="Helical" evidence="10">
    <location>
        <begin position="251"/>
        <end position="266"/>
    </location>
</feature>
<dbReference type="InterPro" id="IPR003568">
    <property type="entry name" value="Cyt_c_biogenesis_CcmF"/>
</dbReference>
<evidence type="ECO:0000256" key="2">
    <source>
        <dbReference type="ARBA" id="ARBA00009186"/>
    </source>
</evidence>
<dbReference type="OrthoDB" id="9761451at2"/>
<dbReference type="GO" id="GO:0020037">
    <property type="term" value="F:heme binding"/>
    <property type="evidence" value="ECO:0007669"/>
    <property type="project" value="InterPro"/>
</dbReference>
<feature type="transmembrane region" description="Helical" evidence="10">
    <location>
        <begin position="451"/>
        <end position="470"/>
    </location>
</feature>
<comment type="function">
    <text evidence="9">Required for the biogenesis of c-type cytochromes. Possible subunit of a heme lyase.</text>
</comment>
<comment type="caution">
    <text evidence="13">The sequence shown here is derived from an EMBL/GenBank/DDBJ whole genome shotgun (WGS) entry which is preliminary data.</text>
</comment>
<evidence type="ECO:0000313" key="13">
    <source>
        <dbReference type="EMBL" id="PQV65547.1"/>
    </source>
</evidence>
<feature type="transmembrane region" description="Helical" evidence="10">
    <location>
        <begin position="179"/>
        <end position="197"/>
    </location>
</feature>
<dbReference type="RefSeq" id="WP_105482273.1">
    <property type="nucleotide sequence ID" value="NZ_NIGF01000001.1"/>
</dbReference>
<evidence type="ECO:0000256" key="6">
    <source>
        <dbReference type="ARBA" id="ARBA00022748"/>
    </source>
</evidence>
<feature type="transmembrane region" description="Helical" evidence="10">
    <location>
        <begin position="6"/>
        <end position="28"/>
    </location>
</feature>
<keyword evidence="14" id="KW-1185">Reference proteome</keyword>
<accession>A0A2S8SXM2</accession>
<feature type="domain" description="Cytochrome c assembly protein" evidence="11">
    <location>
        <begin position="94"/>
        <end position="297"/>
    </location>
</feature>
<organism evidence="13 14">
    <name type="scientific">Abditibacterium utsteinense</name>
    <dbReference type="NCBI Taxonomy" id="1960156"/>
    <lineage>
        <taxon>Bacteria</taxon>
        <taxon>Pseudomonadati</taxon>
        <taxon>Abditibacteriota</taxon>
        <taxon>Abditibacteriia</taxon>
        <taxon>Abditibacteriales</taxon>
        <taxon>Abditibacteriaceae</taxon>
        <taxon>Abditibacterium</taxon>
    </lineage>
</organism>
<evidence type="ECO:0000256" key="3">
    <source>
        <dbReference type="ARBA" id="ARBA00022475"/>
    </source>
</evidence>
<feature type="transmembrane region" description="Helical" evidence="10">
    <location>
        <begin position="278"/>
        <end position="299"/>
    </location>
</feature>
<dbReference type="PRINTS" id="PR01411">
    <property type="entry name" value="CCMFBIOGNSIS"/>
</dbReference>
<feature type="transmembrane region" description="Helical" evidence="10">
    <location>
        <begin position="122"/>
        <end position="145"/>
    </location>
</feature>
<dbReference type="GO" id="GO:0017004">
    <property type="term" value="P:cytochrome complex assembly"/>
    <property type="evidence" value="ECO:0007669"/>
    <property type="project" value="UniProtKB-KW"/>
</dbReference>
<protein>
    <submittedName>
        <fullName evidence="13">Cytochrome c-type biogenesis protein CcmF</fullName>
    </submittedName>
</protein>
<evidence type="ECO:0000256" key="5">
    <source>
        <dbReference type="ARBA" id="ARBA00022692"/>
    </source>
</evidence>
<feature type="transmembrane region" description="Helical" evidence="10">
    <location>
        <begin position="501"/>
        <end position="520"/>
    </location>
</feature>
<feature type="transmembrane region" description="Helical" evidence="10">
    <location>
        <begin position="40"/>
        <end position="64"/>
    </location>
</feature>
<gene>
    <name evidence="13" type="ORF">B1R32_101289</name>
</gene>
<feature type="transmembrane region" description="Helical" evidence="10">
    <location>
        <begin position="353"/>
        <end position="375"/>
    </location>
</feature>
<dbReference type="Pfam" id="PF01578">
    <property type="entry name" value="Cytochrom_C_asm"/>
    <property type="match status" value="1"/>
</dbReference>
<feature type="transmembrane region" description="Helical" evidence="10">
    <location>
        <begin position="84"/>
        <end position="110"/>
    </location>
</feature>
<dbReference type="InterPro" id="IPR002541">
    <property type="entry name" value="Cyt_c_assembly"/>
</dbReference>
<feature type="transmembrane region" description="Helical" evidence="10">
    <location>
        <begin position="311"/>
        <end position="332"/>
    </location>
</feature>
<dbReference type="Pfam" id="PF16327">
    <property type="entry name" value="CcmF_C"/>
    <property type="match status" value="1"/>
</dbReference>
<evidence type="ECO:0000256" key="7">
    <source>
        <dbReference type="ARBA" id="ARBA00022989"/>
    </source>
</evidence>
<keyword evidence="8 10" id="KW-0472">Membrane</keyword>
<name>A0A2S8SXM2_9BACT</name>
<evidence type="ECO:0000256" key="1">
    <source>
        <dbReference type="ARBA" id="ARBA00004429"/>
    </source>
</evidence>
<feature type="transmembrane region" description="Helical" evidence="10">
    <location>
        <begin position="395"/>
        <end position="415"/>
    </location>
</feature>
<keyword evidence="3" id="KW-1003">Cell membrane</keyword>
<keyword evidence="6" id="KW-0201">Cytochrome c-type biogenesis</keyword>
<dbReference type="InterPro" id="IPR032523">
    <property type="entry name" value="CcmF_C"/>
</dbReference>
<evidence type="ECO:0000256" key="4">
    <source>
        <dbReference type="ARBA" id="ARBA00022519"/>
    </source>
</evidence>
<comment type="similarity">
    <text evidence="2">Belongs to the CcmF/CycK/Ccl1/NrfE/CcsA family.</text>
</comment>
<dbReference type="GO" id="GO:0015232">
    <property type="term" value="F:heme transmembrane transporter activity"/>
    <property type="evidence" value="ECO:0007669"/>
    <property type="project" value="InterPro"/>
</dbReference>
<feature type="transmembrane region" description="Helical" evidence="10">
    <location>
        <begin position="209"/>
        <end position="231"/>
    </location>
</feature>
<reference evidence="13 14" key="1">
    <citation type="journal article" date="2018" name="Syst. Appl. Microbiol.">
        <title>Abditibacterium utsteinense sp. nov., the first cultivated member of candidate phylum FBP, isolated from ice-free Antarctic soil samples.</title>
        <authorList>
            <person name="Tahon G."/>
            <person name="Tytgat B."/>
            <person name="Lebbe L."/>
            <person name="Carlier A."/>
            <person name="Willems A."/>
        </authorList>
    </citation>
    <scope>NUCLEOTIDE SEQUENCE [LARGE SCALE GENOMIC DNA]</scope>
    <source>
        <strain evidence="13 14">LMG 29911</strain>
    </source>
</reference>
<evidence type="ECO:0000259" key="12">
    <source>
        <dbReference type="Pfam" id="PF16327"/>
    </source>
</evidence>
<dbReference type="PANTHER" id="PTHR43653">
    <property type="entry name" value="CYTOCHROME C ASSEMBLY PROTEIN-RELATED"/>
    <property type="match status" value="1"/>
</dbReference>
<comment type="subcellular location">
    <subcellularLocation>
        <location evidence="1">Cell inner membrane</location>
        <topology evidence="1">Multi-pass membrane protein</topology>
    </subcellularLocation>
</comment>
<evidence type="ECO:0000256" key="10">
    <source>
        <dbReference type="SAM" id="Phobius"/>
    </source>
</evidence>
<dbReference type="EMBL" id="NIGF01000001">
    <property type="protein sequence ID" value="PQV65547.1"/>
    <property type="molecule type" value="Genomic_DNA"/>
</dbReference>
<dbReference type="Proteomes" id="UP000237684">
    <property type="component" value="Unassembled WGS sequence"/>
</dbReference>
<feature type="transmembrane region" description="Helical" evidence="10">
    <location>
        <begin position="427"/>
        <end position="445"/>
    </location>
</feature>
<keyword evidence="5 10" id="KW-0812">Transmembrane</keyword>
<dbReference type="PANTHER" id="PTHR43653:SF1">
    <property type="entry name" value="CYTOCHROME C-TYPE BIOGENESIS PROTEIN CCMF"/>
    <property type="match status" value="1"/>
</dbReference>